<feature type="chain" id="PRO_5026860352" evidence="1">
    <location>
        <begin position="24"/>
        <end position="173"/>
    </location>
</feature>
<dbReference type="RefSeq" id="WP_171160547.1">
    <property type="nucleotide sequence ID" value="NZ_CP053073.1"/>
</dbReference>
<evidence type="ECO:0000313" key="3">
    <source>
        <dbReference type="Proteomes" id="UP000503096"/>
    </source>
</evidence>
<evidence type="ECO:0000313" key="2">
    <source>
        <dbReference type="EMBL" id="QJR13807.1"/>
    </source>
</evidence>
<keyword evidence="3" id="KW-1185">Reference proteome</keyword>
<organism evidence="2 3">
    <name type="scientific">Usitatibacter palustris</name>
    <dbReference type="NCBI Taxonomy" id="2732487"/>
    <lineage>
        <taxon>Bacteria</taxon>
        <taxon>Pseudomonadati</taxon>
        <taxon>Pseudomonadota</taxon>
        <taxon>Betaproteobacteria</taxon>
        <taxon>Nitrosomonadales</taxon>
        <taxon>Usitatibacteraceae</taxon>
        <taxon>Usitatibacter</taxon>
    </lineage>
</organism>
<dbReference type="InParanoid" id="A0A6M4H756"/>
<gene>
    <name evidence="2" type="ORF">DSM104440_00597</name>
</gene>
<evidence type="ECO:0000256" key="1">
    <source>
        <dbReference type="SAM" id="SignalP"/>
    </source>
</evidence>
<sequence>MSTIHSATLAALVIAAFAPAAFAQGKDLTKTDPKLFASLQCPQAVSGAVTESIHAKVMAPWDLVPAKQKRDFPVESMTIEQIGPKEGSRVTCRYAGVDSTLQVVLPKNCEAKLVGPWSGPSSQVGATRVPAPTGAGAASNVCKPGVAEQVGTQRLPSRPAPCVVECVMGKKPT</sequence>
<name>A0A6M4H756_9PROT</name>
<reference evidence="2 3" key="1">
    <citation type="submission" date="2020-04" db="EMBL/GenBank/DDBJ databases">
        <title>Usitatibacter rugosus gen. nov., sp. nov. and Usitatibacter palustris sp. nov., novel members of Usitatibacteraceae fam. nov. within the order Nitrosomonadales isolated from soil.</title>
        <authorList>
            <person name="Huber K.J."/>
            <person name="Neumann-Schaal M."/>
            <person name="Geppert A."/>
            <person name="Luckner M."/>
            <person name="Wanner G."/>
            <person name="Overmann J."/>
        </authorList>
    </citation>
    <scope>NUCLEOTIDE SEQUENCE [LARGE SCALE GENOMIC DNA]</scope>
    <source>
        <strain evidence="2 3">Swamp67</strain>
    </source>
</reference>
<accession>A0A6M4H756</accession>
<protein>
    <submittedName>
        <fullName evidence="2">Uncharacterized protein</fullName>
    </submittedName>
</protein>
<keyword evidence="1" id="KW-0732">Signal</keyword>
<dbReference type="KEGG" id="upl:DSM104440_00597"/>
<dbReference type="EMBL" id="CP053073">
    <property type="protein sequence ID" value="QJR13807.1"/>
    <property type="molecule type" value="Genomic_DNA"/>
</dbReference>
<dbReference type="AlphaFoldDB" id="A0A6M4H756"/>
<proteinExistence type="predicted"/>
<feature type="signal peptide" evidence="1">
    <location>
        <begin position="1"/>
        <end position="23"/>
    </location>
</feature>
<dbReference type="Proteomes" id="UP000503096">
    <property type="component" value="Chromosome"/>
</dbReference>